<dbReference type="Proteomes" id="UP001451571">
    <property type="component" value="Chromosome"/>
</dbReference>
<feature type="transmembrane region" description="Helical" evidence="1">
    <location>
        <begin position="77"/>
        <end position="100"/>
    </location>
</feature>
<keyword evidence="1" id="KW-1133">Transmembrane helix</keyword>
<proteinExistence type="predicted"/>
<evidence type="ECO:0000256" key="1">
    <source>
        <dbReference type="SAM" id="Phobius"/>
    </source>
</evidence>
<feature type="transmembrane region" description="Helical" evidence="1">
    <location>
        <begin position="22"/>
        <end position="49"/>
    </location>
</feature>
<keyword evidence="1" id="KW-0472">Membrane</keyword>
<dbReference type="Pfam" id="PF04854">
    <property type="entry name" value="DUF624"/>
    <property type="match status" value="1"/>
</dbReference>
<accession>A0ABZ3EYC2</accession>
<gene>
    <name evidence="2" type="ORF">V6984_01040</name>
</gene>
<keyword evidence="1" id="KW-0812">Transmembrane</keyword>
<sequence length="222" mass="25514">MGKFFDMDSPVMRFLTVMADLMILNILTIICCIPIFTIGASLTGLNYVLLKMARNEEGYIVRSFFKSFKQNFKQATIIWLIILVFILVFAGDILIFNYAAMEFPKALKIFLFVLGLFMMMVVVYVFPVLSRFDNTVMNTIKNSLFMSILSFPKTILMLLLYAVPIVLFYVTPMAVPLIFMFGISVPAYFSAKLYSGTFKKFEPEEEPVKDRFETISENDEVN</sequence>
<dbReference type="RefSeq" id="WP_342757976.1">
    <property type="nucleotide sequence ID" value="NZ_CP146256.1"/>
</dbReference>
<feature type="transmembrane region" description="Helical" evidence="1">
    <location>
        <begin position="106"/>
        <end position="132"/>
    </location>
</feature>
<organism evidence="2 3">
    <name type="scientific">Kineothrix sedimenti</name>
    <dbReference type="NCBI Taxonomy" id="3123317"/>
    <lineage>
        <taxon>Bacteria</taxon>
        <taxon>Bacillati</taxon>
        <taxon>Bacillota</taxon>
        <taxon>Clostridia</taxon>
        <taxon>Lachnospirales</taxon>
        <taxon>Lachnospiraceae</taxon>
        <taxon>Kineothrix</taxon>
    </lineage>
</organism>
<feature type="transmembrane region" description="Helical" evidence="1">
    <location>
        <begin position="173"/>
        <end position="191"/>
    </location>
</feature>
<name>A0ABZ3EYC2_9FIRM</name>
<keyword evidence="3" id="KW-1185">Reference proteome</keyword>
<feature type="transmembrane region" description="Helical" evidence="1">
    <location>
        <begin position="144"/>
        <end position="167"/>
    </location>
</feature>
<reference evidence="2 3" key="1">
    <citation type="submission" date="2024-02" db="EMBL/GenBank/DDBJ databases">
        <title>Bacterial strain from lacustrine sediment.</title>
        <authorList>
            <person name="Petit C."/>
            <person name="Fadhlaoui K."/>
        </authorList>
    </citation>
    <scope>NUCLEOTIDE SEQUENCE [LARGE SCALE GENOMIC DNA]</scope>
    <source>
        <strain evidence="2 3">IPX-CK</strain>
    </source>
</reference>
<dbReference type="InterPro" id="IPR006938">
    <property type="entry name" value="DUF624"/>
</dbReference>
<evidence type="ECO:0000313" key="2">
    <source>
        <dbReference type="EMBL" id="XAH74383.1"/>
    </source>
</evidence>
<dbReference type="EMBL" id="CP146256">
    <property type="protein sequence ID" value="XAH74383.1"/>
    <property type="molecule type" value="Genomic_DNA"/>
</dbReference>
<protein>
    <submittedName>
        <fullName evidence="2">DUF624 domain-containing protein</fullName>
    </submittedName>
</protein>
<evidence type="ECO:0000313" key="3">
    <source>
        <dbReference type="Proteomes" id="UP001451571"/>
    </source>
</evidence>